<keyword evidence="1" id="KW-1133">Transmembrane helix</keyword>
<protein>
    <submittedName>
        <fullName evidence="2">Uncharacterized protein</fullName>
    </submittedName>
</protein>
<organism evidence="2 3">
    <name type="scientific">Vigna unguiculata</name>
    <name type="common">Cowpea</name>
    <dbReference type="NCBI Taxonomy" id="3917"/>
    <lineage>
        <taxon>Eukaryota</taxon>
        <taxon>Viridiplantae</taxon>
        <taxon>Streptophyta</taxon>
        <taxon>Embryophyta</taxon>
        <taxon>Tracheophyta</taxon>
        <taxon>Spermatophyta</taxon>
        <taxon>Magnoliopsida</taxon>
        <taxon>eudicotyledons</taxon>
        <taxon>Gunneridae</taxon>
        <taxon>Pentapetalae</taxon>
        <taxon>rosids</taxon>
        <taxon>fabids</taxon>
        <taxon>Fabales</taxon>
        <taxon>Fabaceae</taxon>
        <taxon>Papilionoideae</taxon>
        <taxon>50 kb inversion clade</taxon>
        <taxon>NPAAA clade</taxon>
        <taxon>indigoferoid/millettioid clade</taxon>
        <taxon>Phaseoleae</taxon>
        <taxon>Vigna</taxon>
    </lineage>
</organism>
<evidence type="ECO:0000256" key="1">
    <source>
        <dbReference type="SAM" id="Phobius"/>
    </source>
</evidence>
<dbReference type="Proteomes" id="UP000501690">
    <property type="component" value="Linkage Group LG1"/>
</dbReference>
<proteinExistence type="predicted"/>
<keyword evidence="1" id="KW-0472">Membrane</keyword>
<feature type="transmembrane region" description="Helical" evidence="1">
    <location>
        <begin position="7"/>
        <end position="32"/>
    </location>
</feature>
<keyword evidence="1" id="KW-0812">Transmembrane</keyword>
<dbReference type="EMBL" id="CP039345">
    <property type="protein sequence ID" value="QCD78558.1"/>
    <property type="molecule type" value="Genomic_DNA"/>
</dbReference>
<evidence type="ECO:0000313" key="2">
    <source>
        <dbReference type="EMBL" id="QCD78558.1"/>
    </source>
</evidence>
<sequence>MGSVRALILNTLCSLFPACYSTLGAIVFPLFVPKDPPASLFSSVIELLGICCVFVHERTVVSTGFLAQASMSRLGEINRCSPKPLHASGRSVNDSWIVNDGYGMNLACKLNEMVGVKVAWYWHELNSHNYGLREVNGYGTTGKEMKKVNYQEMVGFQGRASVAVSYTHLDVYKRQRNSMAPVSGCPWWCPIYITWRPETH</sequence>
<reference evidence="2 3" key="1">
    <citation type="submission" date="2019-04" db="EMBL/GenBank/DDBJ databases">
        <title>An improved genome assembly and genetic linkage map for asparagus bean, Vigna unguiculata ssp. sesquipedialis.</title>
        <authorList>
            <person name="Xia Q."/>
            <person name="Zhang R."/>
            <person name="Dong Y."/>
        </authorList>
    </citation>
    <scope>NUCLEOTIDE SEQUENCE [LARGE SCALE GENOMIC DNA]</scope>
    <source>
        <tissue evidence="2">Leaf</tissue>
    </source>
</reference>
<accession>A0A4D6KLW0</accession>
<gene>
    <name evidence="2" type="ORF">DEO72_LG1g2194</name>
</gene>
<evidence type="ECO:0000313" key="3">
    <source>
        <dbReference type="Proteomes" id="UP000501690"/>
    </source>
</evidence>
<dbReference type="AlphaFoldDB" id="A0A4D6KLW0"/>
<name>A0A4D6KLW0_VIGUN</name>
<keyword evidence="3" id="KW-1185">Reference proteome</keyword>